<dbReference type="Pfam" id="PF01812">
    <property type="entry name" value="5-FTHF_cyc-lig"/>
    <property type="match status" value="1"/>
</dbReference>
<feature type="binding site" evidence="4">
    <location>
        <position position="71"/>
    </location>
    <ligand>
        <name>substrate</name>
    </ligand>
</feature>
<dbReference type="EMBL" id="QSQN01000031">
    <property type="protein sequence ID" value="RGK37978.1"/>
    <property type="molecule type" value="Genomic_DNA"/>
</dbReference>
<evidence type="ECO:0000256" key="3">
    <source>
        <dbReference type="ARBA" id="ARBA00022840"/>
    </source>
</evidence>
<dbReference type="InterPro" id="IPR002698">
    <property type="entry name" value="FTHF_cligase"/>
</dbReference>
<dbReference type="GO" id="GO:0030272">
    <property type="term" value="F:5-formyltetrahydrofolate cyclo-ligase activity"/>
    <property type="evidence" value="ECO:0007669"/>
    <property type="project" value="UniProtKB-EC"/>
</dbReference>
<reference evidence="6 7" key="1">
    <citation type="submission" date="2018-08" db="EMBL/GenBank/DDBJ databases">
        <title>A genome reference for cultivated species of the human gut microbiota.</title>
        <authorList>
            <person name="Zou Y."/>
            <person name="Xue W."/>
            <person name="Luo G."/>
        </authorList>
    </citation>
    <scope>NUCLEOTIDE SEQUENCE [LARGE SCALE GENOMIC DNA]</scope>
    <source>
        <strain evidence="6 7">TF11-7</strain>
    </source>
</reference>
<dbReference type="Proteomes" id="UP000260793">
    <property type="component" value="Unassembled WGS sequence"/>
</dbReference>
<dbReference type="InterPro" id="IPR024185">
    <property type="entry name" value="FTHF_cligase-like_sf"/>
</dbReference>
<dbReference type="Gene3D" id="3.40.50.10420">
    <property type="entry name" value="NagB/RpiA/CoA transferase-like"/>
    <property type="match status" value="1"/>
</dbReference>
<dbReference type="PANTHER" id="PTHR23407">
    <property type="entry name" value="ATPASE INHIBITOR/5-FORMYLTETRAHYDROFOLATE CYCLO-LIGASE"/>
    <property type="match status" value="1"/>
</dbReference>
<dbReference type="SUPFAM" id="SSF100950">
    <property type="entry name" value="NagB/RpiA/CoA transferase-like"/>
    <property type="match status" value="1"/>
</dbReference>
<proteinExistence type="inferred from homology"/>
<name>A0A3E4LKP6_9FIRM</name>
<evidence type="ECO:0000256" key="1">
    <source>
        <dbReference type="ARBA" id="ARBA00010638"/>
    </source>
</evidence>
<dbReference type="PIRSF" id="PIRSF006806">
    <property type="entry name" value="FTHF_cligase"/>
    <property type="match status" value="1"/>
</dbReference>
<gene>
    <name evidence="6" type="ORF">DXD17_11005</name>
</gene>
<organism evidence="6 7">
    <name type="scientific">[Ruminococcus] lactaris</name>
    <dbReference type="NCBI Taxonomy" id="46228"/>
    <lineage>
        <taxon>Bacteria</taxon>
        <taxon>Bacillati</taxon>
        <taxon>Bacillota</taxon>
        <taxon>Clostridia</taxon>
        <taxon>Lachnospirales</taxon>
        <taxon>Lachnospiraceae</taxon>
        <taxon>Mediterraneibacter</taxon>
    </lineage>
</organism>
<keyword evidence="2 4" id="KW-0547">Nucleotide-binding</keyword>
<feature type="binding site" evidence="4">
    <location>
        <begin position="154"/>
        <end position="162"/>
    </location>
    <ligand>
        <name>ATP</name>
        <dbReference type="ChEBI" id="CHEBI:30616"/>
    </ligand>
</feature>
<feature type="binding site" evidence="4">
    <location>
        <position position="76"/>
    </location>
    <ligand>
        <name>substrate</name>
    </ligand>
</feature>
<keyword evidence="3 4" id="KW-0067">ATP-binding</keyword>
<evidence type="ECO:0000256" key="4">
    <source>
        <dbReference type="PIRSR" id="PIRSR006806-1"/>
    </source>
</evidence>
<accession>A0A3E4LKP6</accession>
<dbReference type="NCBIfam" id="TIGR02727">
    <property type="entry name" value="MTHFS_bact"/>
    <property type="match status" value="1"/>
</dbReference>
<comment type="caution">
    <text evidence="6">The sequence shown here is derived from an EMBL/GenBank/DDBJ whole genome shotgun (WGS) entry which is preliminary data.</text>
</comment>
<feature type="binding site" evidence="4">
    <location>
        <begin position="25"/>
        <end position="29"/>
    </location>
    <ligand>
        <name>ATP</name>
        <dbReference type="ChEBI" id="CHEBI:30616"/>
    </ligand>
</feature>
<dbReference type="GO" id="GO:0005524">
    <property type="term" value="F:ATP binding"/>
    <property type="evidence" value="ECO:0007669"/>
    <property type="project" value="UniProtKB-KW"/>
</dbReference>
<keyword evidence="5" id="KW-0479">Metal-binding</keyword>
<evidence type="ECO:0000313" key="6">
    <source>
        <dbReference type="EMBL" id="RGK37978.1"/>
    </source>
</evidence>
<dbReference type="AlphaFoldDB" id="A0A3E4LKP6"/>
<comment type="similarity">
    <text evidence="1 5">Belongs to the 5-formyltetrahydrofolate cyclo-ligase family.</text>
</comment>
<keyword evidence="6" id="KW-0436">Ligase</keyword>
<dbReference type="EC" id="6.3.3.2" evidence="5"/>
<comment type="catalytic activity">
    <reaction evidence="5">
        <text>(6S)-5-formyl-5,6,7,8-tetrahydrofolate + ATP = (6R)-5,10-methenyltetrahydrofolate + ADP + phosphate</text>
        <dbReference type="Rhea" id="RHEA:10488"/>
        <dbReference type="ChEBI" id="CHEBI:30616"/>
        <dbReference type="ChEBI" id="CHEBI:43474"/>
        <dbReference type="ChEBI" id="CHEBI:57455"/>
        <dbReference type="ChEBI" id="CHEBI:57457"/>
        <dbReference type="ChEBI" id="CHEBI:456216"/>
        <dbReference type="EC" id="6.3.3.2"/>
    </reaction>
</comment>
<evidence type="ECO:0000313" key="7">
    <source>
        <dbReference type="Proteomes" id="UP000260793"/>
    </source>
</evidence>
<comment type="cofactor">
    <cofactor evidence="5">
        <name>Mg(2+)</name>
        <dbReference type="ChEBI" id="CHEBI:18420"/>
    </cofactor>
</comment>
<dbReference type="GO" id="GO:0046872">
    <property type="term" value="F:metal ion binding"/>
    <property type="evidence" value="ECO:0007669"/>
    <property type="project" value="UniProtKB-KW"/>
</dbReference>
<dbReference type="InterPro" id="IPR037171">
    <property type="entry name" value="NagB/RpiA_transferase-like"/>
</dbReference>
<dbReference type="GO" id="GO:0035999">
    <property type="term" value="P:tetrahydrofolate interconversion"/>
    <property type="evidence" value="ECO:0007669"/>
    <property type="project" value="TreeGrafter"/>
</dbReference>
<evidence type="ECO:0000256" key="2">
    <source>
        <dbReference type="ARBA" id="ARBA00022741"/>
    </source>
</evidence>
<dbReference type="PANTHER" id="PTHR23407:SF1">
    <property type="entry name" value="5-FORMYLTETRAHYDROFOLATE CYCLO-LIGASE"/>
    <property type="match status" value="1"/>
</dbReference>
<dbReference type="GO" id="GO:0009396">
    <property type="term" value="P:folic acid-containing compound biosynthetic process"/>
    <property type="evidence" value="ECO:0007669"/>
    <property type="project" value="TreeGrafter"/>
</dbReference>
<keyword evidence="5" id="KW-0460">Magnesium</keyword>
<evidence type="ECO:0000256" key="5">
    <source>
        <dbReference type="RuleBase" id="RU361279"/>
    </source>
</evidence>
<protein>
    <recommendedName>
        <fullName evidence="5">5-formyltetrahydrofolate cyclo-ligase</fullName>
        <ecNumber evidence="5">6.3.3.2</ecNumber>
    </recommendedName>
</protein>
<sequence>MQEKIQLKKEMCKMDTKNEIIKEQKKELRTKVKEKISKLSRRETEESDKKILHQIKSLAEYKNADTIFCYVSTEKEINTIPLLQEILDSGKRLGVPKCTGKGIMDAYEIQNLEQLKIGSYGILEPGEECDIILDPTEIQFAIIPCISCNRKGERLGHGGGYYDRYLEKMPEDCEKAILCRESLMCDEIPTEEHDERMDLVISENGIIRIKKEVCEI</sequence>